<sequence length="63" mass="7265">MDSLYLLLPIALIFFGTAVALFFWAVKDKQFDDLEKEGQRILFDSDQPKQTKPENTDESQSKP</sequence>
<dbReference type="EMBL" id="JACXLD010000002">
    <property type="protein sequence ID" value="MBD2858209.1"/>
    <property type="molecule type" value="Genomic_DNA"/>
</dbReference>
<evidence type="ECO:0000256" key="1">
    <source>
        <dbReference type="SAM" id="MobiDB-lite"/>
    </source>
</evidence>
<feature type="region of interest" description="Disordered" evidence="1">
    <location>
        <begin position="40"/>
        <end position="63"/>
    </location>
</feature>
<keyword evidence="2" id="KW-1133">Transmembrane helix</keyword>
<keyword evidence="4" id="KW-1185">Reference proteome</keyword>
<name>A0A927BZ18_9GAMM</name>
<feature type="compositionally biased region" description="Basic and acidic residues" evidence="1">
    <location>
        <begin position="46"/>
        <end position="63"/>
    </location>
</feature>
<evidence type="ECO:0000313" key="4">
    <source>
        <dbReference type="Proteomes" id="UP000610558"/>
    </source>
</evidence>
<dbReference type="InterPro" id="IPR004714">
    <property type="entry name" value="Cyt_oxidase_maturation_cbb3"/>
</dbReference>
<dbReference type="RefSeq" id="WP_190762842.1">
    <property type="nucleotide sequence ID" value="NZ_JACXLD010000002.1"/>
</dbReference>
<keyword evidence="2" id="KW-0812">Transmembrane</keyword>
<dbReference type="Proteomes" id="UP000610558">
    <property type="component" value="Unassembled WGS sequence"/>
</dbReference>
<organism evidence="3 4">
    <name type="scientific">Spongiibacter pelagi</name>
    <dbReference type="NCBI Taxonomy" id="2760804"/>
    <lineage>
        <taxon>Bacteria</taxon>
        <taxon>Pseudomonadati</taxon>
        <taxon>Pseudomonadota</taxon>
        <taxon>Gammaproteobacteria</taxon>
        <taxon>Cellvibrionales</taxon>
        <taxon>Spongiibacteraceae</taxon>
        <taxon>Spongiibacter</taxon>
    </lineage>
</organism>
<reference evidence="3" key="1">
    <citation type="submission" date="2020-09" db="EMBL/GenBank/DDBJ databases">
        <authorList>
            <person name="Yoon J.-W."/>
        </authorList>
    </citation>
    <scope>NUCLEOTIDE SEQUENCE</scope>
    <source>
        <strain evidence="3">KMU-158</strain>
    </source>
</reference>
<evidence type="ECO:0000256" key="2">
    <source>
        <dbReference type="SAM" id="Phobius"/>
    </source>
</evidence>
<gene>
    <name evidence="3" type="primary">ccoS</name>
    <name evidence="3" type="ORF">IB286_04245</name>
</gene>
<protein>
    <submittedName>
        <fullName evidence="3">Cbb3-type cytochrome oxidase assembly protein CcoS</fullName>
    </submittedName>
</protein>
<evidence type="ECO:0000313" key="3">
    <source>
        <dbReference type="EMBL" id="MBD2858209.1"/>
    </source>
</evidence>
<comment type="caution">
    <text evidence="3">The sequence shown here is derived from an EMBL/GenBank/DDBJ whole genome shotgun (WGS) entry which is preliminary data.</text>
</comment>
<dbReference type="PANTHER" id="PTHR41532:SF1">
    <property type="entry name" value="FIXS PROTEIN"/>
    <property type="match status" value="1"/>
</dbReference>
<dbReference type="Pfam" id="PF03597">
    <property type="entry name" value="FixS"/>
    <property type="match status" value="1"/>
</dbReference>
<keyword evidence="2" id="KW-0472">Membrane</keyword>
<accession>A0A927BZ18</accession>
<dbReference type="AlphaFoldDB" id="A0A927BZ18"/>
<proteinExistence type="predicted"/>
<dbReference type="NCBIfam" id="TIGR00847">
    <property type="entry name" value="ccoS"/>
    <property type="match status" value="1"/>
</dbReference>
<feature type="transmembrane region" description="Helical" evidence="2">
    <location>
        <begin position="6"/>
        <end position="26"/>
    </location>
</feature>
<dbReference type="PANTHER" id="PTHR41532">
    <property type="entry name" value="FIXS PROTEIN"/>
    <property type="match status" value="1"/>
</dbReference>